<evidence type="ECO:0000259" key="3">
    <source>
        <dbReference type="PROSITE" id="PS51109"/>
    </source>
</evidence>
<name>A0A1M5SH94_9FIRM</name>
<keyword evidence="2" id="KW-0472">Membrane</keyword>
<keyword evidence="2" id="KW-1133">Transmembrane helix</keyword>
<dbReference type="Proteomes" id="UP000242520">
    <property type="component" value="Unassembled WGS sequence"/>
</dbReference>
<dbReference type="Gene3D" id="2.40.40.10">
    <property type="entry name" value="RlpA-like domain"/>
    <property type="match status" value="1"/>
</dbReference>
<dbReference type="InterPro" id="IPR051933">
    <property type="entry name" value="Resuscitation_pf_RpfB"/>
</dbReference>
<keyword evidence="1" id="KW-0732">Signal</keyword>
<evidence type="ECO:0000256" key="1">
    <source>
        <dbReference type="ARBA" id="ARBA00022729"/>
    </source>
</evidence>
<dbReference type="PANTHER" id="PTHR39160:SF4">
    <property type="entry name" value="RESUSCITATION-PROMOTING FACTOR RPFB"/>
    <property type="match status" value="1"/>
</dbReference>
<dbReference type="SMART" id="SM01208">
    <property type="entry name" value="G5"/>
    <property type="match status" value="1"/>
</dbReference>
<evidence type="ECO:0000313" key="4">
    <source>
        <dbReference type="EMBL" id="SHH37914.1"/>
    </source>
</evidence>
<gene>
    <name evidence="4" type="ORF">SAMN02744040_01769</name>
</gene>
<dbReference type="InterPro" id="IPR011098">
    <property type="entry name" value="G5_dom"/>
</dbReference>
<dbReference type="PANTHER" id="PTHR39160">
    <property type="entry name" value="CELL WALL-BINDING PROTEIN YOCH"/>
    <property type="match status" value="1"/>
</dbReference>
<dbReference type="RefSeq" id="WP_072725641.1">
    <property type="nucleotide sequence ID" value="NZ_FQXH01000020.1"/>
</dbReference>
<proteinExistence type="predicted"/>
<keyword evidence="2" id="KW-0812">Transmembrane</keyword>
<dbReference type="InterPro" id="IPR007137">
    <property type="entry name" value="DUF348"/>
</dbReference>
<dbReference type="OrthoDB" id="9798935at2"/>
<dbReference type="InterPro" id="IPR059180">
    <property type="entry name" value="3D_YorM"/>
</dbReference>
<reference evidence="5" key="1">
    <citation type="submission" date="2016-11" db="EMBL/GenBank/DDBJ databases">
        <authorList>
            <person name="Varghese N."/>
            <person name="Submissions S."/>
        </authorList>
    </citation>
    <scope>NUCLEOTIDE SEQUENCE [LARGE SCALE GENOMIC DNA]</scope>
    <source>
        <strain evidence="5">DSM 15285</strain>
    </source>
</reference>
<organism evidence="4 5">
    <name type="scientific">Tepidibacter thalassicus DSM 15285</name>
    <dbReference type="NCBI Taxonomy" id="1123350"/>
    <lineage>
        <taxon>Bacteria</taxon>
        <taxon>Bacillati</taxon>
        <taxon>Bacillota</taxon>
        <taxon>Clostridia</taxon>
        <taxon>Peptostreptococcales</taxon>
        <taxon>Peptostreptococcaceae</taxon>
        <taxon>Tepidibacter</taxon>
    </lineage>
</organism>
<dbReference type="Pfam" id="PF06725">
    <property type="entry name" value="3D"/>
    <property type="match status" value="1"/>
</dbReference>
<dbReference type="STRING" id="1123350.SAMN02744040_01769"/>
<dbReference type="Pfam" id="PF07501">
    <property type="entry name" value="G5"/>
    <property type="match status" value="1"/>
</dbReference>
<dbReference type="SUPFAM" id="SSF50685">
    <property type="entry name" value="Barwin-like endoglucanases"/>
    <property type="match status" value="1"/>
</dbReference>
<dbReference type="InterPro" id="IPR010611">
    <property type="entry name" value="3D_dom"/>
</dbReference>
<dbReference type="CDD" id="cd14667">
    <property type="entry name" value="3D_containing_proteins"/>
    <property type="match status" value="1"/>
</dbReference>
<dbReference type="GO" id="GO:0004553">
    <property type="term" value="F:hydrolase activity, hydrolyzing O-glycosyl compounds"/>
    <property type="evidence" value="ECO:0007669"/>
    <property type="project" value="InterPro"/>
</dbReference>
<dbReference type="InterPro" id="IPR036908">
    <property type="entry name" value="RlpA-like_sf"/>
</dbReference>
<dbReference type="PROSITE" id="PS51109">
    <property type="entry name" value="G5"/>
    <property type="match status" value="1"/>
</dbReference>
<protein>
    <recommendedName>
        <fullName evidence="3">G5 domain-containing protein</fullName>
    </recommendedName>
</protein>
<dbReference type="EMBL" id="FQXH01000020">
    <property type="protein sequence ID" value="SHH37914.1"/>
    <property type="molecule type" value="Genomic_DNA"/>
</dbReference>
<dbReference type="PROSITE" id="PS51257">
    <property type="entry name" value="PROKAR_LIPOPROTEIN"/>
    <property type="match status" value="1"/>
</dbReference>
<sequence length="334" mass="37624">MELLKMRKLHITIISVVIFLGCVGIYDALNSKVILTVDNKKENISTFSKTVKELLEEKNIKLGKNDKVLPGLNSKLKDNINVTVKRAFEVNLVLNGQTKKVITAQDTVRDLLKQENIAISKLDKLNFPLDHKLKRNDEIKITKVEEKIVKKVEEIPFEVEVVYDDNLEIGKMVKIQEGRNGKREADYKVVFNDGKEVSKTLVKENIITSPKNEIIKKGTKNFIVTSRGEVKRFKKVLIVTATAYTAGFESTGKRPNDPGYAKTYMGTTVRKGVIAVDPKVIPLGSKVYIPYMKMVCTAEDIGGAIKGNKIDIYMNSLSRAKKFGMKKLKVYVLE</sequence>
<dbReference type="Gene3D" id="2.20.230.10">
    <property type="entry name" value="Resuscitation-promoting factor rpfb"/>
    <property type="match status" value="1"/>
</dbReference>
<feature type="domain" description="G5" evidence="3">
    <location>
        <begin position="141"/>
        <end position="221"/>
    </location>
</feature>
<feature type="transmembrane region" description="Helical" evidence="2">
    <location>
        <begin position="9"/>
        <end position="29"/>
    </location>
</feature>
<dbReference type="GO" id="GO:0009254">
    <property type="term" value="P:peptidoglycan turnover"/>
    <property type="evidence" value="ECO:0007669"/>
    <property type="project" value="InterPro"/>
</dbReference>
<evidence type="ECO:0000313" key="5">
    <source>
        <dbReference type="Proteomes" id="UP000242520"/>
    </source>
</evidence>
<accession>A0A1M5SH94</accession>
<dbReference type="AlphaFoldDB" id="A0A1M5SH94"/>
<evidence type="ECO:0000256" key="2">
    <source>
        <dbReference type="SAM" id="Phobius"/>
    </source>
</evidence>
<dbReference type="Pfam" id="PF03990">
    <property type="entry name" value="DUF348"/>
    <property type="match status" value="2"/>
</dbReference>
<keyword evidence="5" id="KW-1185">Reference proteome</keyword>
<dbReference type="GO" id="GO:0019867">
    <property type="term" value="C:outer membrane"/>
    <property type="evidence" value="ECO:0007669"/>
    <property type="project" value="InterPro"/>
</dbReference>